<evidence type="ECO:0000313" key="1">
    <source>
        <dbReference type="EMBL" id="RNA42636.1"/>
    </source>
</evidence>
<dbReference type="AlphaFoldDB" id="A0A3M7T3M0"/>
<evidence type="ECO:0000313" key="2">
    <source>
        <dbReference type="Proteomes" id="UP000276133"/>
    </source>
</evidence>
<gene>
    <name evidence="1" type="ORF">BpHYR1_022425</name>
</gene>
<protein>
    <submittedName>
        <fullName evidence="1">Uncharacterized protein</fullName>
    </submittedName>
</protein>
<comment type="caution">
    <text evidence="1">The sequence shown here is derived from an EMBL/GenBank/DDBJ whole genome shotgun (WGS) entry which is preliminary data.</text>
</comment>
<dbReference type="Proteomes" id="UP000276133">
    <property type="component" value="Unassembled WGS sequence"/>
</dbReference>
<dbReference type="EMBL" id="REGN01000339">
    <property type="protein sequence ID" value="RNA42636.1"/>
    <property type="molecule type" value="Genomic_DNA"/>
</dbReference>
<reference evidence="1 2" key="1">
    <citation type="journal article" date="2018" name="Sci. Rep.">
        <title>Genomic signatures of local adaptation to the degree of environmental predictability in rotifers.</title>
        <authorList>
            <person name="Franch-Gras L."/>
            <person name="Hahn C."/>
            <person name="Garcia-Roger E.M."/>
            <person name="Carmona M.J."/>
            <person name="Serra M."/>
            <person name="Gomez A."/>
        </authorList>
    </citation>
    <scope>NUCLEOTIDE SEQUENCE [LARGE SCALE GENOMIC DNA]</scope>
    <source>
        <strain evidence="1">HYR1</strain>
    </source>
</reference>
<sequence>MKGHPPSTIKETISIHKIGIIKPFIKKNQRKYQYTSNQYSRQNYSIKSEQIRTPNNTRNILVLSDCDKPIYKLENSVFSFWL</sequence>
<proteinExistence type="predicted"/>
<organism evidence="1 2">
    <name type="scientific">Brachionus plicatilis</name>
    <name type="common">Marine rotifer</name>
    <name type="synonym">Brachionus muelleri</name>
    <dbReference type="NCBI Taxonomy" id="10195"/>
    <lineage>
        <taxon>Eukaryota</taxon>
        <taxon>Metazoa</taxon>
        <taxon>Spiralia</taxon>
        <taxon>Gnathifera</taxon>
        <taxon>Rotifera</taxon>
        <taxon>Eurotatoria</taxon>
        <taxon>Monogononta</taxon>
        <taxon>Pseudotrocha</taxon>
        <taxon>Ploima</taxon>
        <taxon>Brachionidae</taxon>
        <taxon>Brachionus</taxon>
    </lineage>
</organism>
<name>A0A3M7T3M0_BRAPC</name>
<accession>A0A3M7T3M0</accession>
<keyword evidence="2" id="KW-1185">Reference proteome</keyword>